<comment type="caution">
    <text evidence="1">The sequence shown here is derived from an EMBL/GenBank/DDBJ whole genome shotgun (WGS) entry which is preliminary data.</text>
</comment>
<dbReference type="EMBL" id="WNTK01000002">
    <property type="protein sequence ID" value="KAG9490134.1"/>
    <property type="molecule type" value="Genomic_DNA"/>
</dbReference>
<dbReference type="Proteomes" id="UP000770717">
    <property type="component" value="Unassembled WGS sequence"/>
</dbReference>
<reference evidence="1" key="1">
    <citation type="thesis" date="2020" institute="ProQuest LLC" country="789 East Eisenhower Parkway, Ann Arbor, MI, USA">
        <title>Comparative Genomics and Chromosome Evolution.</title>
        <authorList>
            <person name="Mudd A.B."/>
        </authorList>
    </citation>
    <scope>NUCLEOTIDE SEQUENCE</scope>
    <source>
        <strain evidence="1">HN-11 Male</strain>
        <tissue evidence="1">Kidney and liver</tissue>
    </source>
</reference>
<accession>A0A8J6FM75</accession>
<protein>
    <submittedName>
        <fullName evidence="1">Uncharacterized protein</fullName>
    </submittedName>
</protein>
<dbReference type="AlphaFoldDB" id="A0A8J6FM75"/>
<sequence>MGRYSILGMPNTMPEGQSLVHISHKGCWITMDKTGLCIFTGSLGQIDSLYCVLEIHFCVLIILQYIQCNTDESPFFVILVLIKVIYGRMIC</sequence>
<gene>
    <name evidence="1" type="ORF">GDO78_005818</name>
</gene>
<evidence type="ECO:0000313" key="1">
    <source>
        <dbReference type="EMBL" id="KAG9490134.1"/>
    </source>
</evidence>
<proteinExistence type="predicted"/>
<evidence type="ECO:0000313" key="2">
    <source>
        <dbReference type="Proteomes" id="UP000770717"/>
    </source>
</evidence>
<keyword evidence="2" id="KW-1185">Reference proteome</keyword>
<organism evidence="1 2">
    <name type="scientific">Eleutherodactylus coqui</name>
    <name type="common">Puerto Rican coqui</name>
    <dbReference type="NCBI Taxonomy" id="57060"/>
    <lineage>
        <taxon>Eukaryota</taxon>
        <taxon>Metazoa</taxon>
        <taxon>Chordata</taxon>
        <taxon>Craniata</taxon>
        <taxon>Vertebrata</taxon>
        <taxon>Euteleostomi</taxon>
        <taxon>Amphibia</taxon>
        <taxon>Batrachia</taxon>
        <taxon>Anura</taxon>
        <taxon>Neobatrachia</taxon>
        <taxon>Hyloidea</taxon>
        <taxon>Eleutherodactylidae</taxon>
        <taxon>Eleutherodactylinae</taxon>
        <taxon>Eleutherodactylus</taxon>
        <taxon>Eleutherodactylus</taxon>
    </lineage>
</organism>
<name>A0A8J6FM75_ELECQ</name>